<dbReference type="Pfam" id="PF00172">
    <property type="entry name" value="Zn_clus"/>
    <property type="match status" value="1"/>
</dbReference>
<dbReference type="STRING" id="43265.A0A545VCA4"/>
<evidence type="ECO:0000256" key="2">
    <source>
        <dbReference type="ARBA" id="ARBA00023242"/>
    </source>
</evidence>
<dbReference type="EMBL" id="SPUK01000002">
    <property type="protein sequence ID" value="TQV99333.1"/>
    <property type="molecule type" value="Genomic_DNA"/>
</dbReference>
<feature type="region of interest" description="Disordered" evidence="3">
    <location>
        <begin position="568"/>
        <end position="620"/>
    </location>
</feature>
<dbReference type="Gene3D" id="4.10.240.10">
    <property type="entry name" value="Zn(2)-C6 fungal-type DNA-binding domain"/>
    <property type="match status" value="1"/>
</dbReference>
<protein>
    <submittedName>
        <fullName evidence="5">OefC protein</fullName>
    </submittedName>
</protein>
<sequence>MDRKLVGESHINDNQSLQQKTETLWSTMAIPSSVTCDDNWTPQAAPNSSHSNQVSPLSGLGTGSNNNNARLSYSVASSCEGSWASSTTDHDEADGEANWDEWEQGSDSALIIPKNEPADEPDVLMSEFKNAKLPSPETGTLVAGQKRGRGRPRKNPVPAQANGTKVTKGRSKTGCITCRKRKKKCDEAKPGCMNCEKNSVLCEGYNEKQIWKSGKERAEEGRTNRESFTCVTLPALIQGFDTPEDKIFLSHYLNRLSNVLTVEPESQNAFKNILLTLATSHQGLLHSILSISSIHIDLETSYGEALLQMNPDVTKVSLRQHSEYHTTEARNCLYGAFEKSELLDKDSSEYRLILAALYGQMLCLVVRTLIEGNPRGEHRVHLKAYQKLIQESPPESMQLYTFITEFFQYQIYADDLLWHPESNSTRLSLEKSSDTPNDTPRLIGVADGFFRHLRDITSVRDRIRSGLGATKDQPAALYAEVFEGNDIALALKSWSPNWTPGDNRARVGELYRLSLWIYIFRTVYPPATGNADIVLGGSSPSSYMQARRSSVASSAGQLSSAGYEDKYAFERKTSGSPKPSRTNSIHEEDGLPTPAPTHGTSSSRPPSPPPSRRPSQDDKRVTVSISDALSILESFEPNDQCQTLLLIPCLLIGTCCFDAALRPRIRAAVQAVRDYTGLRNADRVQEILNETWALMDLGDWVASVSCQNLLSLSAIPISSDSDLDQRQSPLQAPPICRIIGQLESPDRETVL</sequence>
<feature type="compositionally biased region" description="Polar residues" evidence="3">
    <location>
        <begin position="574"/>
        <end position="583"/>
    </location>
</feature>
<feature type="region of interest" description="Disordered" evidence="3">
    <location>
        <begin position="36"/>
        <end position="65"/>
    </location>
</feature>
<dbReference type="InterPro" id="IPR021858">
    <property type="entry name" value="Fun_TF"/>
</dbReference>
<dbReference type="InterPro" id="IPR001138">
    <property type="entry name" value="Zn2Cys6_DnaBD"/>
</dbReference>
<comment type="subcellular location">
    <subcellularLocation>
        <location evidence="1">Nucleus</location>
    </subcellularLocation>
</comment>
<keyword evidence="6" id="KW-1185">Reference proteome</keyword>
<dbReference type="InterPro" id="IPR036864">
    <property type="entry name" value="Zn2-C6_fun-type_DNA-bd_sf"/>
</dbReference>
<evidence type="ECO:0000256" key="3">
    <source>
        <dbReference type="SAM" id="MobiDB-lite"/>
    </source>
</evidence>
<dbReference type="SMART" id="SM00066">
    <property type="entry name" value="GAL4"/>
    <property type="match status" value="1"/>
</dbReference>
<dbReference type="AlphaFoldDB" id="A0A545VCA4"/>
<dbReference type="PROSITE" id="PS50048">
    <property type="entry name" value="ZN2_CY6_FUNGAL_2"/>
    <property type="match status" value="1"/>
</dbReference>
<dbReference type="OrthoDB" id="5333823at2759"/>
<gene>
    <name evidence="5" type="ORF">IF1G_01548</name>
</gene>
<evidence type="ECO:0000313" key="6">
    <source>
        <dbReference type="Proteomes" id="UP000315783"/>
    </source>
</evidence>
<dbReference type="Proteomes" id="UP000315783">
    <property type="component" value="Unassembled WGS sequence"/>
</dbReference>
<dbReference type="InterPro" id="IPR000637">
    <property type="entry name" value="HMGI/Y_DNA-bd_CS"/>
</dbReference>
<proteinExistence type="predicted"/>
<dbReference type="PANTHER" id="PTHR37534">
    <property type="entry name" value="TRANSCRIPTIONAL ACTIVATOR PROTEIN UGA3"/>
    <property type="match status" value="1"/>
</dbReference>
<evidence type="ECO:0000313" key="5">
    <source>
        <dbReference type="EMBL" id="TQV99333.1"/>
    </source>
</evidence>
<comment type="caution">
    <text evidence="5">The sequence shown here is derived from an EMBL/GenBank/DDBJ whole genome shotgun (WGS) entry which is preliminary data.</text>
</comment>
<reference evidence="5 6" key="1">
    <citation type="journal article" date="2019" name="Appl. Microbiol. Biotechnol.">
        <title>Genome sequence of Isaria javanica and comparative genome analysis insights into family S53 peptidase evolution in fungal entomopathogens.</title>
        <authorList>
            <person name="Lin R."/>
            <person name="Zhang X."/>
            <person name="Xin B."/>
            <person name="Zou M."/>
            <person name="Gao Y."/>
            <person name="Qin F."/>
            <person name="Hu Q."/>
            <person name="Xie B."/>
            <person name="Cheng X."/>
        </authorList>
    </citation>
    <scope>NUCLEOTIDE SEQUENCE [LARGE SCALE GENOMIC DNA]</scope>
    <source>
        <strain evidence="5 6">IJ1G</strain>
    </source>
</reference>
<dbReference type="GO" id="GO:0005634">
    <property type="term" value="C:nucleus"/>
    <property type="evidence" value="ECO:0007669"/>
    <property type="project" value="UniProtKB-SubCell"/>
</dbReference>
<dbReference type="PANTHER" id="PTHR37534:SF38">
    <property type="entry name" value="ZN(2)-C6 FUNGAL-TYPE DOMAIN-CONTAINING PROTEIN"/>
    <property type="match status" value="1"/>
</dbReference>
<dbReference type="Pfam" id="PF11951">
    <property type="entry name" value="Fungal_trans_2"/>
    <property type="match status" value="2"/>
</dbReference>
<keyword evidence="2" id="KW-0539">Nucleus</keyword>
<dbReference type="GO" id="GO:0000976">
    <property type="term" value="F:transcription cis-regulatory region binding"/>
    <property type="evidence" value="ECO:0007669"/>
    <property type="project" value="TreeGrafter"/>
</dbReference>
<feature type="compositionally biased region" description="Polar residues" evidence="3">
    <location>
        <begin position="36"/>
        <end position="56"/>
    </location>
</feature>
<dbReference type="GO" id="GO:0045944">
    <property type="term" value="P:positive regulation of transcription by RNA polymerase II"/>
    <property type="evidence" value="ECO:0007669"/>
    <property type="project" value="TreeGrafter"/>
</dbReference>
<accession>A0A545VCA4</accession>
<dbReference type="PROSITE" id="PS00354">
    <property type="entry name" value="HMGI_Y"/>
    <property type="match status" value="1"/>
</dbReference>
<dbReference type="CDD" id="cd00067">
    <property type="entry name" value="GAL4"/>
    <property type="match status" value="1"/>
</dbReference>
<organism evidence="5 6">
    <name type="scientific">Cordyceps javanica</name>
    <dbReference type="NCBI Taxonomy" id="43265"/>
    <lineage>
        <taxon>Eukaryota</taxon>
        <taxon>Fungi</taxon>
        <taxon>Dikarya</taxon>
        <taxon>Ascomycota</taxon>
        <taxon>Pezizomycotina</taxon>
        <taxon>Sordariomycetes</taxon>
        <taxon>Hypocreomycetidae</taxon>
        <taxon>Hypocreales</taxon>
        <taxon>Cordycipitaceae</taxon>
        <taxon>Cordyceps</taxon>
    </lineage>
</organism>
<evidence type="ECO:0000259" key="4">
    <source>
        <dbReference type="PROSITE" id="PS50048"/>
    </source>
</evidence>
<feature type="region of interest" description="Disordered" evidence="3">
    <location>
        <begin position="134"/>
        <end position="168"/>
    </location>
</feature>
<name>A0A545VCA4_9HYPO</name>
<dbReference type="GO" id="GO:0000981">
    <property type="term" value="F:DNA-binding transcription factor activity, RNA polymerase II-specific"/>
    <property type="evidence" value="ECO:0007669"/>
    <property type="project" value="InterPro"/>
</dbReference>
<evidence type="ECO:0000256" key="1">
    <source>
        <dbReference type="ARBA" id="ARBA00004123"/>
    </source>
</evidence>
<dbReference type="GO" id="GO:0008270">
    <property type="term" value="F:zinc ion binding"/>
    <property type="evidence" value="ECO:0007669"/>
    <property type="project" value="InterPro"/>
</dbReference>
<dbReference type="PROSITE" id="PS00463">
    <property type="entry name" value="ZN2_CY6_FUNGAL_1"/>
    <property type="match status" value="1"/>
</dbReference>
<feature type="domain" description="Zn(2)-C6 fungal-type" evidence="4">
    <location>
        <begin position="174"/>
        <end position="202"/>
    </location>
</feature>
<dbReference type="SUPFAM" id="SSF57701">
    <property type="entry name" value="Zn2/Cys6 DNA-binding domain"/>
    <property type="match status" value="1"/>
</dbReference>